<dbReference type="Proteomes" id="UP000789366">
    <property type="component" value="Unassembled WGS sequence"/>
</dbReference>
<protein>
    <submittedName>
        <fullName evidence="1">18110_t:CDS:1</fullName>
    </submittedName>
</protein>
<name>A0ACA9K0H1_9GLOM</name>
<proteinExistence type="predicted"/>
<reference evidence="1" key="1">
    <citation type="submission" date="2021-06" db="EMBL/GenBank/DDBJ databases">
        <authorList>
            <person name="Kallberg Y."/>
            <person name="Tangrot J."/>
            <person name="Rosling A."/>
        </authorList>
    </citation>
    <scope>NUCLEOTIDE SEQUENCE</scope>
    <source>
        <strain evidence="1">28 12/20/2015</strain>
    </source>
</reference>
<comment type="caution">
    <text evidence="1">The sequence shown here is derived from an EMBL/GenBank/DDBJ whole genome shotgun (WGS) entry which is preliminary data.</text>
</comment>
<keyword evidence="2" id="KW-1185">Reference proteome</keyword>
<organism evidence="1 2">
    <name type="scientific">Cetraspora pellucida</name>
    <dbReference type="NCBI Taxonomy" id="1433469"/>
    <lineage>
        <taxon>Eukaryota</taxon>
        <taxon>Fungi</taxon>
        <taxon>Fungi incertae sedis</taxon>
        <taxon>Mucoromycota</taxon>
        <taxon>Glomeromycotina</taxon>
        <taxon>Glomeromycetes</taxon>
        <taxon>Diversisporales</taxon>
        <taxon>Gigasporaceae</taxon>
        <taxon>Cetraspora</taxon>
    </lineage>
</organism>
<accession>A0ACA9K0H1</accession>
<evidence type="ECO:0000313" key="2">
    <source>
        <dbReference type="Proteomes" id="UP000789366"/>
    </source>
</evidence>
<evidence type="ECO:0000313" key="1">
    <source>
        <dbReference type="EMBL" id="CAG8445172.1"/>
    </source>
</evidence>
<sequence>MGLLIDSEKASFTLDPIIQKQVREAFIKLYREGLIYRGQRLVNWDPKLRSVISDIEVEHKPSKSKLYYLKYPLQKSDEYLLVATSRPETIFADVALFVNPNDHRYQKYLNQSVKHPFTEKNIPILADENIRTDFGTGVLKCTPSHDFTDYDLGKKYQLPIINCCDEKGILNELAGPWQGQEISIIREKLVKELEKKGICVKIEEYEANLACSTKSGRSEKTKLGNGVFLDNYGGDTKFRLDIIKKRGKFMWVRNLINVREPEKDVLDTWFSSGLWPLIALAKEGKKFPSPPPNCYPITTLITVPFKQVLLHGLIRDKYGKKMSKSLGNGVEPDELIEKYGCDSLRLFLLENNIWGSDLIYEEICQKEVKNSITLKNGKQFYSEYCPEHGCRVCEYSQLKGQYQDPPKNFKTNFGEEVCSLECKNEAEKEQ</sequence>
<gene>
    <name evidence="1" type="ORF">SPELUC_LOCUS454</name>
</gene>
<dbReference type="EMBL" id="CAJVPW010000158">
    <property type="protein sequence ID" value="CAG8445172.1"/>
    <property type="molecule type" value="Genomic_DNA"/>
</dbReference>